<reference evidence="2" key="1">
    <citation type="journal article" date="2019" name="Int. J. Syst. Evol. Microbiol.">
        <title>The Global Catalogue of Microorganisms (GCM) 10K type strain sequencing project: providing services to taxonomists for standard genome sequencing and annotation.</title>
        <authorList>
            <consortium name="The Broad Institute Genomics Platform"/>
            <consortium name="The Broad Institute Genome Sequencing Center for Infectious Disease"/>
            <person name="Wu L."/>
            <person name="Ma J."/>
        </authorList>
    </citation>
    <scope>NUCLEOTIDE SEQUENCE [LARGE SCALE GENOMIC DNA]</scope>
    <source>
        <strain evidence="2">JCM 17738</strain>
    </source>
</reference>
<comment type="caution">
    <text evidence="1">The sequence shown here is derived from an EMBL/GenBank/DDBJ whole genome shotgun (WGS) entry which is preliminary data.</text>
</comment>
<sequence>MRIVVSGTHASGKSTLVSDLVMTLPGYASLGDPFDLVDVDDPACAASFLAQFEVSVERLAELPRGACTVLERGPLDFLAYLEALGALGRSTVAPAALDRLRATAAQALEGVDVLVVLALDEGHGIWVPEHEDPELREAMDRHLLDLCADDDLVAGVGQVIEVAGSPQDRAQVVLTAMGSTAR</sequence>
<dbReference type="EMBL" id="BAABFX010000009">
    <property type="protein sequence ID" value="GAA4388048.1"/>
    <property type="molecule type" value="Genomic_DNA"/>
</dbReference>
<dbReference type="RefSeq" id="WP_159899193.1">
    <property type="nucleotide sequence ID" value="NZ_BAABFX010000009.1"/>
</dbReference>
<organism evidence="1 2">
    <name type="scientific">Ornithinibacter aureus</name>
    <dbReference type="NCBI Taxonomy" id="622664"/>
    <lineage>
        <taxon>Bacteria</taxon>
        <taxon>Bacillati</taxon>
        <taxon>Actinomycetota</taxon>
        <taxon>Actinomycetes</taxon>
        <taxon>Micrococcales</taxon>
        <taxon>Intrasporangiaceae</taxon>
        <taxon>Ornithinibacter</taxon>
    </lineage>
</organism>
<protein>
    <recommendedName>
        <fullName evidence="3">NadR/Ttd14 AAA domain-containing protein</fullName>
    </recommendedName>
</protein>
<name>A0ABP8JB53_9MICO</name>
<evidence type="ECO:0008006" key="3">
    <source>
        <dbReference type="Google" id="ProtNLM"/>
    </source>
</evidence>
<gene>
    <name evidence="1" type="ORF">GCM10023153_02950</name>
</gene>
<evidence type="ECO:0000313" key="2">
    <source>
        <dbReference type="Proteomes" id="UP001500390"/>
    </source>
</evidence>
<evidence type="ECO:0000313" key="1">
    <source>
        <dbReference type="EMBL" id="GAA4388048.1"/>
    </source>
</evidence>
<dbReference type="InterPro" id="IPR027417">
    <property type="entry name" value="P-loop_NTPase"/>
</dbReference>
<keyword evidence="2" id="KW-1185">Reference proteome</keyword>
<accession>A0ABP8JB53</accession>
<dbReference type="SUPFAM" id="SSF52540">
    <property type="entry name" value="P-loop containing nucleoside triphosphate hydrolases"/>
    <property type="match status" value="1"/>
</dbReference>
<dbReference type="Proteomes" id="UP001500390">
    <property type="component" value="Unassembled WGS sequence"/>
</dbReference>
<proteinExistence type="predicted"/>